<evidence type="ECO:0000313" key="7">
    <source>
        <dbReference type="EMBL" id="ETE64206.1"/>
    </source>
</evidence>
<dbReference type="InterPro" id="IPR036910">
    <property type="entry name" value="HMG_box_dom_sf"/>
</dbReference>
<evidence type="ECO:0000313" key="8">
    <source>
        <dbReference type="Proteomes" id="UP000018936"/>
    </source>
</evidence>
<dbReference type="GO" id="GO:0003677">
    <property type="term" value="F:DNA binding"/>
    <property type="evidence" value="ECO:0007669"/>
    <property type="project" value="UniProtKB-UniRule"/>
</dbReference>
<dbReference type="OrthoDB" id="1919336at2759"/>
<dbReference type="CDD" id="cd21978">
    <property type="entry name" value="HMG-box_HMGB_rpt1"/>
    <property type="match status" value="1"/>
</dbReference>
<gene>
    <name evidence="7" type="primary">HMGB3</name>
    <name evidence="7" type="ORF">L345_10029</name>
</gene>
<feature type="domain" description="HMG box" evidence="6">
    <location>
        <begin position="24"/>
        <end position="67"/>
    </location>
</feature>
<dbReference type="InterPro" id="IPR009071">
    <property type="entry name" value="HMG_box_dom"/>
</dbReference>
<evidence type="ECO:0000256" key="1">
    <source>
        <dbReference type="ARBA" id="ARBA00004123"/>
    </source>
</evidence>
<dbReference type="EMBL" id="AZIM01002356">
    <property type="protein sequence ID" value="ETE64206.1"/>
    <property type="molecule type" value="Genomic_DNA"/>
</dbReference>
<keyword evidence="4 5" id="KW-0539">Nucleus</keyword>
<organism evidence="7 8">
    <name type="scientific">Ophiophagus hannah</name>
    <name type="common">King cobra</name>
    <name type="synonym">Naja hannah</name>
    <dbReference type="NCBI Taxonomy" id="8665"/>
    <lineage>
        <taxon>Eukaryota</taxon>
        <taxon>Metazoa</taxon>
        <taxon>Chordata</taxon>
        <taxon>Craniata</taxon>
        <taxon>Vertebrata</taxon>
        <taxon>Euteleostomi</taxon>
        <taxon>Lepidosauria</taxon>
        <taxon>Squamata</taxon>
        <taxon>Bifurcata</taxon>
        <taxon>Unidentata</taxon>
        <taxon>Episquamata</taxon>
        <taxon>Toxicofera</taxon>
        <taxon>Serpentes</taxon>
        <taxon>Colubroidea</taxon>
        <taxon>Elapidae</taxon>
        <taxon>Elapinae</taxon>
        <taxon>Ophiophagus</taxon>
    </lineage>
</organism>
<keyword evidence="8" id="KW-1185">Reference proteome</keyword>
<accession>V8NQG6</accession>
<dbReference type="PROSITE" id="PS50118">
    <property type="entry name" value="HMG_BOX_2"/>
    <property type="match status" value="1"/>
</dbReference>
<sequence length="183" mass="20480">MSPAAILTREAFSFKMAKGDPKKPKGKMSAYAFFVQTCREEHKKKNPEVPVNFAEFSKKCSERWKLLVVNKSDSLHPVFRQVNIGAPCPEESLEVFLWLVMSILAAILRGQLPPAIKIPDQILVKEFFDQKLAASSKDSGRLLQTASPMTILAAFILTEFIRIESELTLIPVSSDALSDNLNR</sequence>
<dbReference type="PANTHER" id="PTHR48112:SF32">
    <property type="entry name" value="HIGH MOBILITY GROUP PROTEIN B3"/>
    <property type="match status" value="1"/>
</dbReference>
<dbReference type="SMART" id="SM00398">
    <property type="entry name" value="HMG"/>
    <property type="match status" value="1"/>
</dbReference>
<evidence type="ECO:0000256" key="5">
    <source>
        <dbReference type="PROSITE-ProRule" id="PRU00267"/>
    </source>
</evidence>
<name>V8NQG6_OPHHA</name>
<keyword evidence="3 5" id="KW-0238">DNA-binding</keyword>
<evidence type="ECO:0000259" key="6">
    <source>
        <dbReference type="PROSITE" id="PS50118"/>
    </source>
</evidence>
<comment type="subcellular location">
    <subcellularLocation>
        <location evidence="1">Nucleus</location>
    </subcellularLocation>
</comment>
<dbReference type="Proteomes" id="UP000018936">
    <property type="component" value="Unassembled WGS sequence"/>
</dbReference>
<comment type="caution">
    <text evidence="7">The sequence shown here is derived from an EMBL/GenBank/DDBJ whole genome shotgun (WGS) entry which is preliminary data.</text>
</comment>
<evidence type="ECO:0000256" key="2">
    <source>
        <dbReference type="ARBA" id="ARBA00008774"/>
    </source>
</evidence>
<protein>
    <submittedName>
        <fullName evidence="7">High mobility group protein B3</fullName>
    </submittedName>
</protein>
<dbReference type="Gene3D" id="1.10.30.10">
    <property type="entry name" value="High mobility group box domain"/>
    <property type="match status" value="1"/>
</dbReference>
<proteinExistence type="inferred from homology"/>
<dbReference type="AlphaFoldDB" id="V8NQG6"/>
<feature type="DNA-binding region" description="HMG box" evidence="5">
    <location>
        <begin position="24"/>
        <end position="67"/>
    </location>
</feature>
<dbReference type="SUPFAM" id="SSF47095">
    <property type="entry name" value="HMG-box"/>
    <property type="match status" value="1"/>
</dbReference>
<evidence type="ECO:0000256" key="3">
    <source>
        <dbReference type="ARBA" id="ARBA00023125"/>
    </source>
</evidence>
<dbReference type="PANTHER" id="PTHR48112">
    <property type="entry name" value="HIGH MOBILITY GROUP PROTEIN DSP1"/>
    <property type="match status" value="1"/>
</dbReference>
<feature type="non-terminal residue" evidence="7">
    <location>
        <position position="1"/>
    </location>
</feature>
<evidence type="ECO:0000256" key="4">
    <source>
        <dbReference type="ARBA" id="ARBA00023242"/>
    </source>
</evidence>
<comment type="similarity">
    <text evidence="2">Belongs to the HMGB family.</text>
</comment>
<dbReference type="InterPro" id="IPR050342">
    <property type="entry name" value="HMGB"/>
</dbReference>
<reference evidence="7 8" key="1">
    <citation type="journal article" date="2013" name="Proc. Natl. Acad. Sci. U.S.A.">
        <title>The king cobra genome reveals dynamic gene evolution and adaptation in the snake venom system.</title>
        <authorList>
            <person name="Vonk F.J."/>
            <person name="Casewell N.R."/>
            <person name="Henkel C.V."/>
            <person name="Heimberg A.M."/>
            <person name="Jansen H.J."/>
            <person name="McCleary R.J."/>
            <person name="Kerkkamp H.M."/>
            <person name="Vos R.A."/>
            <person name="Guerreiro I."/>
            <person name="Calvete J.J."/>
            <person name="Wuster W."/>
            <person name="Woods A.E."/>
            <person name="Logan J.M."/>
            <person name="Harrison R.A."/>
            <person name="Castoe T.A."/>
            <person name="de Koning A.P."/>
            <person name="Pollock D.D."/>
            <person name="Yandell M."/>
            <person name="Calderon D."/>
            <person name="Renjifo C."/>
            <person name="Currier R.B."/>
            <person name="Salgado D."/>
            <person name="Pla D."/>
            <person name="Sanz L."/>
            <person name="Hyder A.S."/>
            <person name="Ribeiro J.M."/>
            <person name="Arntzen J.W."/>
            <person name="van den Thillart G.E."/>
            <person name="Boetzer M."/>
            <person name="Pirovano W."/>
            <person name="Dirks R.P."/>
            <person name="Spaink H.P."/>
            <person name="Duboule D."/>
            <person name="McGlinn E."/>
            <person name="Kini R.M."/>
            <person name="Richardson M.K."/>
        </authorList>
    </citation>
    <scope>NUCLEOTIDE SEQUENCE</scope>
    <source>
        <tissue evidence="7">Blood</tissue>
    </source>
</reference>
<dbReference type="Pfam" id="PF09011">
    <property type="entry name" value="HMG_box_2"/>
    <property type="match status" value="1"/>
</dbReference>
<dbReference type="GO" id="GO:0005634">
    <property type="term" value="C:nucleus"/>
    <property type="evidence" value="ECO:0007669"/>
    <property type="project" value="UniProtKB-SubCell"/>
</dbReference>